<evidence type="ECO:0000256" key="1">
    <source>
        <dbReference type="ARBA" id="ARBA00022962"/>
    </source>
</evidence>
<keyword evidence="1" id="KW-0315">Glutamine amidotransferase</keyword>
<gene>
    <name evidence="3" type="ORF">UFOPK3770_00753</name>
</gene>
<dbReference type="PANTHER" id="PTHR42824:SF1">
    <property type="entry name" value="GLUTAMINE AMIDOTRANSFERASE YAFJ-RELATED"/>
    <property type="match status" value="1"/>
</dbReference>
<dbReference type="InterPro" id="IPR029055">
    <property type="entry name" value="Ntn_hydrolases_N"/>
</dbReference>
<dbReference type="InterPro" id="IPR026869">
    <property type="entry name" value="EgtC-like"/>
</dbReference>
<evidence type="ECO:0000259" key="2">
    <source>
        <dbReference type="PROSITE" id="PS51278"/>
    </source>
</evidence>
<dbReference type="Pfam" id="PF13230">
    <property type="entry name" value="GATase_4"/>
    <property type="match status" value="1"/>
</dbReference>
<dbReference type="SUPFAM" id="SSF56235">
    <property type="entry name" value="N-terminal nucleophile aminohydrolases (Ntn hydrolases)"/>
    <property type="match status" value="1"/>
</dbReference>
<reference evidence="3" key="1">
    <citation type="submission" date="2020-05" db="EMBL/GenBank/DDBJ databases">
        <authorList>
            <person name="Chiriac C."/>
            <person name="Salcher M."/>
            <person name="Ghai R."/>
            <person name="Kavagutti S V."/>
        </authorList>
    </citation>
    <scope>NUCLEOTIDE SEQUENCE</scope>
</reference>
<accession>A0A6J5Z749</accession>
<organism evidence="3">
    <name type="scientific">freshwater metagenome</name>
    <dbReference type="NCBI Taxonomy" id="449393"/>
    <lineage>
        <taxon>unclassified sequences</taxon>
        <taxon>metagenomes</taxon>
        <taxon>ecological metagenomes</taxon>
    </lineage>
</organism>
<proteinExistence type="predicted"/>
<feature type="domain" description="Glutamine amidotransferase type-2" evidence="2">
    <location>
        <begin position="2"/>
        <end position="247"/>
    </location>
</feature>
<dbReference type="PROSITE" id="PS51278">
    <property type="entry name" value="GATASE_TYPE_2"/>
    <property type="match status" value="1"/>
</dbReference>
<dbReference type="Gene3D" id="3.60.20.10">
    <property type="entry name" value="Glutamine Phosphoribosylpyrophosphate, subunit 1, domain 1"/>
    <property type="match status" value="1"/>
</dbReference>
<protein>
    <submittedName>
        <fullName evidence="3">Unannotated protein</fullName>
    </submittedName>
</protein>
<sequence>MCRLFGWVSDAPISVAQAIGTDLPLLSDLSAIHKDGWGGAFLGANGVIAMEKDTAAAFESDLYKKVIDSTDAPCGMIHLRWATGNYQVCVENTHPFMNGDMAFEHNGGFENASALADLIDPDLLAKREGETDSEWYFLYFQTLLRSTGSVAAAYRELIPVMNDLCPYTSLNSMIVTPDFFYVVSAHNPQRLPDGVEPDYYILSWDQSQGVTSAWSSGVRTREGNILENYHVLQINVATQEAVITPIQ</sequence>
<dbReference type="InterPro" id="IPR017932">
    <property type="entry name" value="GATase_2_dom"/>
</dbReference>
<evidence type="ECO:0000313" key="3">
    <source>
        <dbReference type="EMBL" id="CAB4338441.1"/>
    </source>
</evidence>
<dbReference type="EMBL" id="CAESAJ010000071">
    <property type="protein sequence ID" value="CAB4338441.1"/>
    <property type="molecule type" value="Genomic_DNA"/>
</dbReference>
<dbReference type="AlphaFoldDB" id="A0A6J5Z749"/>
<name>A0A6J5Z749_9ZZZZ</name>
<dbReference type="PANTHER" id="PTHR42824">
    <property type="entry name" value="GLUTAMINE AMIDOTRANSFERASE"/>
    <property type="match status" value="1"/>
</dbReference>